<dbReference type="InterPro" id="IPR023214">
    <property type="entry name" value="HAD_sf"/>
</dbReference>
<dbReference type="FunFam" id="3.40.50.1000:FF:000158">
    <property type="entry name" value="Phosphoserine phosphatase SerB"/>
    <property type="match status" value="1"/>
</dbReference>
<keyword evidence="10" id="KW-1185">Reference proteome</keyword>
<dbReference type="GO" id="GO:0036424">
    <property type="term" value="F:L-phosphoserine phosphatase activity"/>
    <property type="evidence" value="ECO:0007669"/>
    <property type="project" value="TreeGrafter"/>
</dbReference>
<dbReference type="GeneID" id="94344497"/>
<dbReference type="EMBL" id="SHOA02000013">
    <property type="protein sequence ID" value="TDH67296.1"/>
    <property type="molecule type" value="Genomic_DNA"/>
</dbReference>
<dbReference type="PANTHER" id="PTHR43344:SF2">
    <property type="entry name" value="PHOSPHOSERINE PHOSPHATASE"/>
    <property type="match status" value="1"/>
</dbReference>
<dbReference type="SUPFAM" id="SSF56784">
    <property type="entry name" value="HAD-like"/>
    <property type="match status" value="1"/>
</dbReference>
<keyword evidence="5" id="KW-0479">Metal-binding</keyword>
<evidence type="ECO:0000256" key="8">
    <source>
        <dbReference type="ARBA" id="ARBA00023299"/>
    </source>
</evidence>
<keyword evidence="6" id="KW-0378">Hydrolase</keyword>
<protein>
    <recommendedName>
        <fullName evidence="3">phosphoserine phosphatase</fullName>
        <ecNumber evidence="3">3.1.3.3</ecNumber>
    </recommendedName>
</protein>
<reference evidence="9 10" key="1">
    <citation type="journal article" date="2021" name="Genome Biol.">
        <title>AFLAP: assembly-free linkage analysis pipeline using k-mers from genome sequencing data.</title>
        <authorList>
            <person name="Fletcher K."/>
            <person name="Zhang L."/>
            <person name="Gil J."/>
            <person name="Han R."/>
            <person name="Cavanaugh K."/>
            <person name="Michelmore R."/>
        </authorList>
    </citation>
    <scope>NUCLEOTIDE SEQUENCE [LARGE SCALE GENOMIC DNA]</scope>
    <source>
        <strain evidence="9 10">SF5</strain>
    </source>
</reference>
<dbReference type="NCBIfam" id="TIGR01488">
    <property type="entry name" value="HAD-SF-IB"/>
    <property type="match status" value="1"/>
</dbReference>
<dbReference type="EC" id="3.1.3.3" evidence="3"/>
<keyword evidence="7" id="KW-0460">Magnesium</keyword>
<evidence type="ECO:0000313" key="10">
    <source>
        <dbReference type="Proteomes" id="UP000294530"/>
    </source>
</evidence>
<dbReference type="OrthoDB" id="27226at2759"/>
<dbReference type="InterPro" id="IPR050582">
    <property type="entry name" value="HAD-like_SerB"/>
</dbReference>
<evidence type="ECO:0000256" key="1">
    <source>
        <dbReference type="ARBA" id="ARBA00001946"/>
    </source>
</evidence>
<comment type="caution">
    <text evidence="9">The sequence shown here is derived from an EMBL/GenBank/DDBJ whole genome shotgun (WGS) entry which is preliminary data.</text>
</comment>
<evidence type="ECO:0000313" key="9">
    <source>
        <dbReference type="EMBL" id="TDH67296.1"/>
    </source>
</evidence>
<dbReference type="GO" id="GO:0000287">
    <property type="term" value="F:magnesium ion binding"/>
    <property type="evidence" value="ECO:0007669"/>
    <property type="project" value="TreeGrafter"/>
</dbReference>
<dbReference type="GO" id="GO:0005737">
    <property type="term" value="C:cytoplasm"/>
    <property type="evidence" value="ECO:0007669"/>
    <property type="project" value="TreeGrafter"/>
</dbReference>
<organism evidence="9 10">
    <name type="scientific">Bremia lactucae</name>
    <name type="common">Lettuce downy mildew</name>
    <dbReference type="NCBI Taxonomy" id="4779"/>
    <lineage>
        <taxon>Eukaryota</taxon>
        <taxon>Sar</taxon>
        <taxon>Stramenopiles</taxon>
        <taxon>Oomycota</taxon>
        <taxon>Peronosporomycetes</taxon>
        <taxon>Peronosporales</taxon>
        <taxon>Peronosporaceae</taxon>
        <taxon>Bremia</taxon>
    </lineage>
</organism>
<comment type="pathway">
    <text evidence="2">Amino-acid biosynthesis; L-serine biosynthesis; L-serine from 3-phospho-D-glycerate: step 3/3.</text>
</comment>
<dbReference type="Proteomes" id="UP000294530">
    <property type="component" value="Unassembled WGS sequence"/>
</dbReference>
<gene>
    <name evidence="9" type="ORF">CCR75_000720</name>
</gene>
<dbReference type="GO" id="GO:0006564">
    <property type="term" value="P:L-serine biosynthetic process"/>
    <property type="evidence" value="ECO:0007669"/>
    <property type="project" value="UniProtKB-KW"/>
</dbReference>
<sequence>MAMNGNVKFEKALAARLGIIKPSRQDFQSCLKQNPPKFTPGIKKLIKTLQDKGIAVFFVSGGFRLMIEPIAEEVGIPFSSIYANTIFFDDDGNYSGFDDAELTSRDGGKAQAVRVIKRIHGFEKIAVVGDGVTDLQARPPADIMVGFGGVVTRDVVKKEADLFITDFDHLSKLLL</sequence>
<proteinExistence type="predicted"/>
<comment type="cofactor">
    <cofactor evidence="1">
        <name>Mg(2+)</name>
        <dbReference type="ChEBI" id="CHEBI:18420"/>
    </cofactor>
</comment>
<keyword evidence="8" id="KW-0718">Serine biosynthesis</keyword>
<dbReference type="InterPro" id="IPR036412">
    <property type="entry name" value="HAD-like_sf"/>
</dbReference>
<dbReference type="Gene3D" id="3.40.50.1000">
    <property type="entry name" value="HAD superfamily/HAD-like"/>
    <property type="match status" value="1"/>
</dbReference>
<dbReference type="KEGG" id="blac:94344497"/>
<name>A0A976FIR9_BRELC</name>
<evidence type="ECO:0000256" key="3">
    <source>
        <dbReference type="ARBA" id="ARBA00012640"/>
    </source>
</evidence>
<keyword evidence="4" id="KW-0028">Amino-acid biosynthesis</keyword>
<evidence type="ECO:0000256" key="6">
    <source>
        <dbReference type="ARBA" id="ARBA00022801"/>
    </source>
</evidence>
<dbReference type="RefSeq" id="XP_067816795.1">
    <property type="nucleotide sequence ID" value="XM_067958826.1"/>
</dbReference>
<dbReference type="AlphaFoldDB" id="A0A976FIR9"/>
<evidence type="ECO:0000256" key="2">
    <source>
        <dbReference type="ARBA" id="ARBA00005135"/>
    </source>
</evidence>
<evidence type="ECO:0000256" key="7">
    <source>
        <dbReference type="ARBA" id="ARBA00022842"/>
    </source>
</evidence>
<evidence type="ECO:0000256" key="4">
    <source>
        <dbReference type="ARBA" id="ARBA00022605"/>
    </source>
</evidence>
<dbReference type="Gene3D" id="1.10.150.210">
    <property type="entry name" value="Phosphoserine phosphatase, domain 2"/>
    <property type="match status" value="1"/>
</dbReference>
<evidence type="ECO:0000256" key="5">
    <source>
        <dbReference type="ARBA" id="ARBA00022723"/>
    </source>
</evidence>
<dbReference type="PANTHER" id="PTHR43344">
    <property type="entry name" value="PHOSPHOSERINE PHOSPHATASE"/>
    <property type="match status" value="1"/>
</dbReference>
<dbReference type="Pfam" id="PF12710">
    <property type="entry name" value="HAD"/>
    <property type="match status" value="1"/>
</dbReference>
<accession>A0A976FIR9</accession>